<evidence type="ECO:0008006" key="3">
    <source>
        <dbReference type="Google" id="ProtNLM"/>
    </source>
</evidence>
<dbReference type="Proteomes" id="UP000298596">
    <property type="component" value="Plasmid p6"/>
</dbReference>
<accession>A0A4D8QKL2</accession>
<name>A0A4D8QKL2_AZOBR</name>
<dbReference type="EMBL" id="CP032336">
    <property type="protein sequence ID" value="QCO07399.1"/>
    <property type="molecule type" value="Genomic_DNA"/>
</dbReference>
<dbReference type="AlphaFoldDB" id="A0A4D8QKL2"/>
<gene>
    <name evidence="1" type="ORF">D3867_36615</name>
</gene>
<evidence type="ECO:0000313" key="1">
    <source>
        <dbReference type="EMBL" id="QCO07399.1"/>
    </source>
</evidence>
<geneLocation type="plasmid" evidence="1 2">
    <name>p6</name>
</geneLocation>
<organism evidence="1 2">
    <name type="scientific">Azospirillum brasilense</name>
    <dbReference type="NCBI Taxonomy" id="192"/>
    <lineage>
        <taxon>Bacteria</taxon>
        <taxon>Pseudomonadati</taxon>
        <taxon>Pseudomonadota</taxon>
        <taxon>Alphaproteobacteria</taxon>
        <taxon>Rhodospirillales</taxon>
        <taxon>Azospirillaceae</taxon>
        <taxon>Azospirillum</taxon>
    </lineage>
</organism>
<evidence type="ECO:0000313" key="2">
    <source>
        <dbReference type="Proteomes" id="UP000298596"/>
    </source>
</evidence>
<reference evidence="1 2" key="1">
    <citation type="submission" date="2018-09" db="EMBL/GenBank/DDBJ databases">
        <title>Whole genome based analysis of evolution and adaptive divergence in Indian and Brazilian strains of Azospirillum brasilense.</title>
        <authorList>
            <person name="Singh C."/>
            <person name="Tripathi A.K."/>
        </authorList>
    </citation>
    <scope>NUCLEOTIDE SEQUENCE [LARGE SCALE GENOMIC DNA]</scope>
    <source>
        <strain evidence="1 2">MTCC4036</strain>
        <plasmid evidence="1 2">p6</plasmid>
    </source>
</reference>
<keyword evidence="1" id="KW-0614">Plasmid</keyword>
<sequence>MSLPYEANMTRIGTFTAGVDLSDHQYKAVMLSTAADDSVIPPSGQGAMCIGILQNAPKAGSKADVCVFGITRAVGGATVTRGARVTANGADGEIGAASSGDYVLGVLTQGTADGVEQSMFVNPQFVPLA</sequence>
<protein>
    <recommendedName>
        <fullName evidence="3">DUF2190 domain-containing protein</fullName>
    </recommendedName>
</protein>
<proteinExistence type="predicted"/>